<feature type="region of interest" description="Disordered" evidence="9">
    <location>
        <begin position="378"/>
        <end position="463"/>
    </location>
</feature>
<dbReference type="PROSITE" id="PS51194">
    <property type="entry name" value="HELICASE_CTER"/>
    <property type="match status" value="1"/>
</dbReference>
<dbReference type="PANTHER" id="PTHR45797:SF1">
    <property type="entry name" value="HELICASE ARIP4"/>
    <property type="match status" value="1"/>
</dbReference>
<dbReference type="InterPro" id="IPR000330">
    <property type="entry name" value="SNF2_N"/>
</dbReference>
<comment type="subcellular location">
    <subcellularLocation>
        <location evidence="1">Nucleus</location>
    </subcellularLocation>
</comment>
<keyword evidence="13" id="KW-1185">Reference proteome</keyword>
<dbReference type="InterPro" id="IPR014001">
    <property type="entry name" value="Helicase_ATP-bd"/>
</dbReference>
<comment type="caution">
    <text evidence="12">The sequence shown here is derived from an EMBL/GenBank/DDBJ whole genome shotgun (WGS) entry which is preliminary data.</text>
</comment>
<dbReference type="SMART" id="SM00490">
    <property type="entry name" value="HELICc"/>
    <property type="match status" value="1"/>
</dbReference>
<dbReference type="Pfam" id="PF24580">
    <property type="entry name" value="DUF7607"/>
    <property type="match status" value="1"/>
</dbReference>
<organism evidence="12 13">
    <name type="scientific">Coemansia thaxteri</name>
    <dbReference type="NCBI Taxonomy" id="2663907"/>
    <lineage>
        <taxon>Eukaryota</taxon>
        <taxon>Fungi</taxon>
        <taxon>Fungi incertae sedis</taxon>
        <taxon>Zoopagomycota</taxon>
        <taxon>Kickxellomycotina</taxon>
        <taxon>Kickxellomycetes</taxon>
        <taxon>Kickxellales</taxon>
        <taxon>Kickxellaceae</taxon>
        <taxon>Coemansia</taxon>
    </lineage>
</organism>
<evidence type="ECO:0000256" key="5">
    <source>
        <dbReference type="ARBA" id="ARBA00022806"/>
    </source>
</evidence>
<keyword evidence="6" id="KW-0067">ATP-binding</keyword>
<feature type="compositionally biased region" description="Polar residues" evidence="9">
    <location>
        <begin position="672"/>
        <end position="687"/>
    </location>
</feature>
<evidence type="ECO:0000256" key="8">
    <source>
        <dbReference type="ARBA" id="ARBA00023242"/>
    </source>
</evidence>
<dbReference type="InterPro" id="IPR049730">
    <property type="entry name" value="SNF2/RAD54-like_C"/>
</dbReference>
<keyword evidence="3" id="KW-0547">Nucleotide-binding</keyword>
<feature type="domain" description="Helicase ATP-binding" evidence="10">
    <location>
        <begin position="872"/>
        <end position="1119"/>
    </location>
</feature>
<dbReference type="InterPro" id="IPR038718">
    <property type="entry name" value="SNF2-like_sf"/>
</dbReference>
<gene>
    <name evidence="12" type="ORF">H4R26_001240</name>
</gene>
<feature type="domain" description="Helicase C-terminal" evidence="11">
    <location>
        <begin position="1328"/>
        <end position="1492"/>
    </location>
</feature>
<keyword evidence="8" id="KW-0539">Nucleus</keyword>
<feature type="region of interest" description="Disordered" evidence="9">
    <location>
        <begin position="670"/>
        <end position="729"/>
    </location>
</feature>
<dbReference type="Pfam" id="PF00176">
    <property type="entry name" value="SNF2-rel_dom"/>
    <property type="match status" value="1"/>
</dbReference>
<evidence type="ECO:0000256" key="1">
    <source>
        <dbReference type="ARBA" id="ARBA00004123"/>
    </source>
</evidence>
<evidence type="ECO:0000256" key="2">
    <source>
        <dbReference type="ARBA" id="ARBA00007025"/>
    </source>
</evidence>
<dbReference type="Gene3D" id="3.40.50.10810">
    <property type="entry name" value="Tandem AAA-ATPase domain"/>
    <property type="match status" value="2"/>
</dbReference>
<dbReference type="GO" id="GO:0016887">
    <property type="term" value="F:ATP hydrolysis activity"/>
    <property type="evidence" value="ECO:0007669"/>
    <property type="project" value="InterPro"/>
</dbReference>
<proteinExistence type="inferred from homology"/>
<evidence type="ECO:0000259" key="10">
    <source>
        <dbReference type="PROSITE" id="PS51192"/>
    </source>
</evidence>
<reference evidence="12" key="1">
    <citation type="submission" date="2022-07" db="EMBL/GenBank/DDBJ databases">
        <title>Phylogenomic reconstructions and comparative analyses of Kickxellomycotina fungi.</title>
        <authorList>
            <person name="Reynolds N.K."/>
            <person name="Stajich J.E."/>
            <person name="Barry K."/>
            <person name="Grigoriev I.V."/>
            <person name="Crous P."/>
            <person name="Smith M.E."/>
        </authorList>
    </citation>
    <scope>NUCLEOTIDE SEQUENCE</scope>
    <source>
        <strain evidence="12">IMI 214461</strain>
    </source>
</reference>
<dbReference type="EMBL" id="JANBQF010000051">
    <property type="protein sequence ID" value="KAJ2006691.1"/>
    <property type="molecule type" value="Genomic_DNA"/>
</dbReference>
<feature type="compositionally biased region" description="Basic residues" evidence="9">
    <location>
        <begin position="390"/>
        <end position="405"/>
    </location>
</feature>
<dbReference type="InterPro" id="IPR001650">
    <property type="entry name" value="Helicase_C-like"/>
</dbReference>
<dbReference type="Gene3D" id="3.40.50.300">
    <property type="entry name" value="P-loop containing nucleotide triphosphate hydrolases"/>
    <property type="match status" value="1"/>
</dbReference>
<evidence type="ECO:0000256" key="9">
    <source>
        <dbReference type="SAM" id="MobiDB-lite"/>
    </source>
</evidence>
<sequence length="1711" mass="189272">MAGWCLKPVPRRLSLYSAAFAVGHLESDGSSEDEEDAEAMLIIPTKAPEAPEAPAAPAAPAVPVAKPGKRRVALTQVSSAVPAIPTGNLVDQLDLADLRMVVPTLSAQQARAQLQTAYEQSKYSQFRPFRTFTRPRRLMKGSEAREASTAAVADVAALVRGESFSFRRHARFTLDHLIAQLQLHTESDAARARAQAQAFMWRLQTSNDRLIYGASVVDSANDDGVLSADDVLLPYGESSDEDAAYSDSLQREIAAEQRDAAKRSARVDSMERERVARVRRTAQQRMDHFAAEWQAARRPRLEMTAAQLWRRHAGYDERLAARLLRQQWLLPRMVQAIVDSGASQRAQIARQCESLRATTDQIAETQWLLDLIAGPLPPPRAGLARNQKQNNRKTKKKKAQKKQSLPRRLVSPPSFPRDSAAPRGDAAVSSDDDDDSDSDDSMADFIDDVDSGPLSKTDGRVVPQDAVPPARKAMLSQLHRQAAHAKPGPALAAADLMAVLTRYSADAMYGMATRHVQSMARGVALATNYAKEPPPHVVLRVWAEFQMWLHATRPAVRVSYDSAELCRHARSQMKHVLEEQSLGGDVETLPVLTPRWARKQYARVTHAAAACRMQPMHWQESGTEQFRDAGAPNVLDIDGHSAPEVLHVLHDNGVAMRTAFRDFYRWRRRSDQNGTSKSSPVVAQQSSDDLDGASVLDSSDNNVSVDSKRIKHTRPAAAPPPNASKRRRNIRAIREESADVLEMRRQQLQAEREIQRRAHKQSNAMTEEQKRPQSQKHVRAIEIIDIDAEDDDTATVMAAGTLSETPPVPAVTSIDVSRIGVPVLINPGHPDHQRDVHIPGFIAAHLKPHQIEGVQFMWRNVVMLSDHSSATKSRGGTRHGCVLAHAMGLGKTLQTIALVYTLLSQVTAADPSPDFSDSVFASRRVLILCPPTVQSNWADEFCKWTGVTQSRNISAAIDVPLLPPPYSLPAGHATSLPHAVRENMLLVVRAVRMQARGVLSQVISYDNKQPRPARLAQLQAWNRRGGVMVMGYQGFRSLMAAIETAPADSAEAAELRRILVAQGPSLVIADEGHVIKNKDTKLAVFVNKLGTRARVCLTGYPLQNRLEEYWTMVDFCFRGFLGSLADFRNAYVNPITNGLYRDASPAEKRTSTLRMKALHRILEGVVDRRDASVLFRNLPRKVEYIISCPLTPAQLRLYYAFLAHFLGVVVPPAGSGQDAAGGAVRAAGVVTHGNMLMTICNHPAICRETVNSAVQRRGNNRLADPASPVIALDDELLLDNDVIESRDFKRLFARDTSWCRDFFAEFDQTVGDSLRLPEHSVKVQLMLDIIRHSVALDERVLVFSRSIPTLDYLLRAVADSGAAPHASLLRLDGSTPVHVRQGMIDQFNSAESVHRVFFISAGTGSIGVNLVAASRVIIFDIGWNPLYDEQAIARAYRYGQRRRVYVYRLMTAGTWEERLFSNNVFKVGMTRRVVDRQNMGRRSTREEMQQYFQPPPQATPAMPEAAVAQLAEEHQDDVVFTRLLADHADQLAKVTTQATLVAEEEDLLQEGDQELIQNMVASEMQRLGHNVPIATEAHAAMESQESASLSASVAAAVPSFNIRRLRVRVVSGLLLVLQIQLSKLPPFPASEKAANEWLSALKFQVDQWYLTIDAFIKANDAQNPEQRGQKMMATALPGVCTDAFCNIVKSLYGLTGLELQQTIQKLALTSQ</sequence>
<dbReference type="OrthoDB" id="2020972at2759"/>
<feature type="region of interest" description="Disordered" evidence="9">
    <location>
        <begin position="752"/>
        <end position="776"/>
    </location>
</feature>
<dbReference type="PANTHER" id="PTHR45797">
    <property type="entry name" value="RAD54-LIKE"/>
    <property type="match status" value="1"/>
</dbReference>
<evidence type="ECO:0000259" key="11">
    <source>
        <dbReference type="PROSITE" id="PS51194"/>
    </source>
</evidence>
<dbReference type="CDD" id="cd18793">
    <property type="entry name" value="SF2_C_SNF"/>
    <property type="match status" value="1"/>
</dbReference>
<dbReference type="InterPro" id="IPR044574">
    <property type="entry name" value="ARIP4-like"/>
</dbReference>
<dbReference type="Pfam" id="PF00271">
    <property type="entry name" value="Helicase_C"/>
    <property type="match status" value="1"/>
</dbReference>
<keyword evidence="7" id="KW-0238">DNA-binding</keyword>
<dbReference type="PROSITE" id="PS51192">
    <property type="entry name" value="HELICASE_ATP_BIND_1"/>
    <property type="match status" value="1"/>
</dbReference>
<dbReference type="InterPro" id="IPR056026">
    <property type="entry name" value="DUF7607"/>
</dbReference>
<keyword evidence="5" id="KW-0347">Helicase</keyword>
<accession>A0A9W8EJH5</accession>
<protein>
    <submittedName>
        <fullName evidence="12">Uncharacterized protein</fullName>
    </submittedName>
</protein>
<keyword evidence="4" id="KW-0378">Hydrolase</keyword>
<feature type="compositionally biased region" description="Acidic residues" evidence="9">
    <location>
        <begin position="430"/>
        <end position="450"/>
    </location>
</feature>
<dbReference type="GO" id="GO:0005634">
    <property type="term" value="C:nucleus"/>
    <property type="evidence" value="ECO:0007669"/>
    <property type="project" value="UniProtKB-SubCell"/>
</dbReference>
<name>A0A9W8EJH5_9FUNG</name>
<evidence type="ECO:0000256" key="7">
    <source>
        <dbReference type="ARBA" id="ARBA00023125"/>
    </source>
</evidence>
<evidence type="ECO:0000256" key="4">
    <source>
        <dbReference type="ARBA" id="ARBA00022801"/>
    </source>
</evidence>
<evidence type="ECO:0000313" key="12">
    <source>
        <dbReference type="EMBL" id="KAJ2006691.1"/>
    </source>
</evidence>
<comment type="similarity">
    <text evidence="2">Belongs to the SNF2/RAD54 helicase family.</text>
</comment>
<dbReference type="GO" id="GO:0004386">
    <property type="term" value="F:helicase activity"/>
    <property type="evidence" value="ECO:0007669"/>
    <property type="project" value="UniProtKB-KW"/>
</dbReference>
<dbReference type="GO" id="GO:0005524">
    <property type="term" value="F:ATP binding"/>
    <property type="evidence" value="ECO:0007669"/>
    <property type="project" value="UniProtKB-KW"/>
</dbReference>
<evidence type="ECO:0000256" key="6">
    <source>
        <dbReference type="ARBA" id="ARBA00022840"/>
    </source>
</evidence>
<dbReference type="SUPFAM" id="SSF52540">
    <property type="entry name" value="P-loop containing nucleoside triphosphate hydrolases"/>
    <property type="match status" value="2"/>
</dbReference>
<dbReference type="InterPro" id="IPR027417">
    <property type="entry name" value="P-loop_NTPase"/>
</dbReference>
<evidence type="ECO:0000256" key="3">
    <source>
        <dbReference type="ARBA" id="ARBA00022741"/>
    </source>
</evidence>
<dbReference type="GO" id="GO:0003677">
    <property type="term" value="F:DNA binding"/>
    <property type="evidence" value="ECO:0007669"/>
    <property type="project" value="UniProtKB-KW"/>
</dbReference>
<evidence type="ECO:0000313" key="13">
    <source>
        <dbReference type="Proteomes" id="UP001150907"/>
    </source>
</evidence>
<feature type="compositionally biased region" description="Low complexity" evidence="9">
    <location>
        <begin position="694"/>
        <end position="705"/>
    </location>
</feature>
<dbReference type="SMART" id="SM00487">
    <property type="entry name" value="DEXDc"/>
    <property type="match status" value="1"/>
</dbReference>
<dbReference type="Proteomes" id="UP001150907">
    <property type="component" value="Unassembled WGS sequence"/>
</dbReference>